<accession>A0A3P8DS66</accession>
<dbReference type="PANTHER" id="PTHR10190">
    <property type="entry name" value="EYES ABSENT"/>
    <property type="match status" value="1"/>
</dbReference>
<organism evidence="7 8">
    <name type="scientific">Schistosoma margrebowiei</name>
    <dbReference type="NCBI Taxonomy" id="48269"/>
    <lineage>
        <taxon>Eukaryota</taxon>
        <taxon>Metazoa</taxon>
        <taxon>Spiralia</taxon>
        <taxon>Lophotrochozoa</taxon>
        <taxon>Platyhelminthes</taxon>
        <taxon>Trematoda</taxon>
        <taxon>Digenea</taxon>
        <taxon>Strigeidida</taxon>
        <taxon>Schistosomatoidea</taxon>
        <taxon>Schistosomatidae</taxon>
        <taxon>Schistosoma</taxon>
    </lineage>
</organism>
<evidence type="ECO:0000313" key="7">
    <source>
        <dbReference type="EMBL" id="VDP03319.1"/>
    </source>
</evidence>
<dbReference type="GO" id="GO:0045739">
    <property type="term" value="P:positive regulation of DNA repair"/>
    <property type="evidence" value="ECO:0007669"/>
    <property type="project" value="TreeGrafter"/>
</dbReference>
<dbReference type="GO" id="GO:0005634">
    <property type="term" value="C:nucleus"/>
    <property type="evidence" value="ECO:0007669"/>
    <property type="project" value="TreeGrafter"/>
</dbReference>
<comment type="similarity">
    <text evidence="1 6">Belongs to the HAD-like hydrolase superfamily. EYA family.</text>
</comment>
<dbReference type="EC" id="3.1.3.48" evidence="6"/>
<comment type="catalytic activity">
    <reaction evidence="5 6">
        <text>O-phospho-L-tyrosyl-[protein] + H2O = L-tyrosyl-[protein] + phosphate</text>
        <dbReference type="Rhea" id="RHEA:10684"/>
        <dbReference type="Rhea" id="RHEA-COMP:10136"/>
        <dbReference type="Rhea" id="RHEA-COMP:20101"/>
        <dbReference type="ChEBI" id="CHEBI:15377"/>
        <dbReference type="ChEBI" id="CHEBI:43474"/>
        <dbReference type="ChEBI" id="CHEBI:46858"/>
        <dbReference type="ChEBI" id="CHEBI:61978"/>
        <dbReference type="EC" id="3.1.3.48"/>
    </reaction>
</comment>
<dbReference type="PANTHER" id="PTHR10190:SF16">
    <property type="entry name" value="DEVELOPMENTAL PROTEIN EYES ABSENT"/>
    <property type="match status" value="1"/>
</dbReference>
<dbReference type="GO" id="GO:2001240">
    <property type="term" value="P:negative regulation of extrinsic apoptotic signaling pathway in absence of ligand"/>
    <property type="evidence" value="ECO:0007669"/>
    <property type="project" value="TreeGrafter"/>
</dbReference>
<keyword evidence="6" id="KW-0804">Transcription</keyword>
<comment type="cofactor">
    <cofactor evidence="6">
        <name>Mg(2+)</name>
        <dbReference type="ChEBI" id="CHEBI:18420"/>
    </cofactor>
    <text evidence="6">Binds 1 Mg(2+) ion per subunit.</text>
</comment>
<dbReference type="InterPro" id="IPR038102">
    <property type="entry name" value="EYA_dom_sf"/>
</dbReference>
<keyword evidence="3 6" id="KW-0460">Magnesium</keyword>
<reference evidence="7 8" key="1">
    <citation type="submission" date="2018-11" db="EMBL/GenBank/DDBJ databases">
        <authorList>
            <consortium name="Pathogen Informatics"/>
        </authorList>
    </citation>
    <scope>NUCLEOTIDE SEQUENCE [LARGE SCALE GENOMIC DNA]</scope>
    <source>
        <strain evidence="7 8">Zambia</strain>
    </source>
</reference>
<keyword evidence="6" id="KW-0479">Metal-binding</keyword>
<evidence type="ECO:0000313" key="8">
    <source>
        <dbReference type="Proteomes" id="UP000277204"/>
    </source>
</evidence>
<dbReference type="InterPro" id="IPR028472">
    <property type="entry name" value="EYA"/>
</dbReference>
<keyword evidence="8" id="KW-1185">Reference proteome</keyword>
<evidence type="ECO:0000256" key="3">
    <source>
        <dbReference type="ARBA" id="ARBA00022842"/>
    </source>
</evidence>
<dbReference type="AlphaFoldDB" id="A0A3P8DS66"/>
<dbReference type="GO" id="GO:0004725">
    <property type="term" value="F:protein tyrosine phosphatase activity"/>
    <property type="evidence" value="ECO:0007669"/>
    <property type="project" value="UniProtKB-EC"/>
</dbReference>
<sequence>MDILTDHWLSMAIKATEKINNREDSVNILVTTTQFIPSLAKILLYGYGNSFQIENIYSATKVGKFQIIFLNIKSIFIYTFKLNG</sequence>
<name>A0A3P8DS66_9TREM</name>
<dbReference type="GO" id="GO:0046872">
    <property type="term" value="F:metal ion binding"/>
    <property type="evidence" value="ECO:0007669"/>
    <property type="project" value="UniProtKB-KW"/>
</dbReference>
<proteinExistence type="inferred from homology"/>
<keyword evidence="6" id="KW-0805">Transcription regulation</keyword>
<evidence type="ECO:0000256" key="1">
    <source>
        <dbReference type="ARBA" id="ARBA00010501"/>
    </source>
</evidence>
<evidence type="ECO:0000256" key="6">
    <source>
        <dbReference type="RuleBase" id="RU362036"/>
    </source>
</evidence>
<dbReference type="EMBL" id="UZAI01008894">
    <property type="protein sequence ID" value="VDP03319.1"/>
    <property type="molecule type" value="Genomic_DNA"/>
</dbReference>
<dbReference type="Gene3D" id="3.40.50.12350">
    <property type="match status" value="1"/>
</dbReference>
<dbReference type="GO" id="GO:0030154">
    <property type="term" value="P:cell differentiation"/>
    <property type="evidence" value="ECO:0007669"/>
    <property type="project" value="TreeGrafter"/>
</dbReference>
<protein>
    <recommendedName>
        <fullName evidence="6">Eyes absent homolog</fullName>
        <ecNumber evidence="6">3.1.3.48</ecNumber>
    </recommendedName>
</protein>
<evidence type="ECO:0000256" key="5">
    <source>
        <dbReference type="ARBA" id="ARBA00051722"/>
    </source>
</evidence>
<keyword evidence="4 6" id="KW-0904">Protein phosphatase</keyword>
<dbReference type="Proteomes" id="UP000277204">
    <property type="component" value="Unassembled WGS sequence"/>
</dbReference>
<keyword evidence="2 6" id="KW-0378">Hydrolase</keyword>
<gene>
    <name evidence="7" type="ORF">SMRZ_LOCUS12997</name>
</gene>
<evidence type="ECO:0000256" key="4">
    <source>
        <dbReference type="ARBA" id="ARBA00022912"/>
    </source>
</evidence>
<evidence type="ECO:0000256" key="2">
    <source>
        <dbReference type="ARBA" id="ARBA00022801"/>
    </source>
</evidence>